<keyword evidence="2" id="KW-1185">Reference proteome</keyword>
<dbReference type="EMBL" id="BMQO01000001">
    <property type="protein sequence ID" value="GGS17077.1"/>
    <property type="molecule type" value="Genomic_DNA"/>
</dbReference>
<evidence type="ECO:0000313" key="2">
    <source>
        <dbReference type="Proteomes" id="UP000620633"/>
    </source>
</evidence>
<dbReference type="Proteomes" id="UP000620633">
    <property type="component" value="Unassembled WGS sequence"/>
</dbReference>
<comment type="caution">
    <text evidence="1">The sequence shown here is derived from an EMBL/GenBank/DDBJ whole genome shotgun (WGS) entry which is preliminary data.</text>
</comment>
<gene>
    <name evidence="1" type="ORF">GCM10008961_05920</name>
</gene>
<reference evidence="2" key="1">
    <citation type="journal article" date="2019" name="Int. J. Syst. Evol. Microbiol.">
        <title>The Global Catalogue of Microorganisms (GCM) 10K type strain sequencing project: providing services to taxonomists for standard genome sequencing and annotation.</title>
        <authorList>
            <consortium name="The Broad Institute Genomics Platform"/>
            <consortium name="The Broad Institute Genome Sequencing Center for Infectious Disease"/>
            <person name="Wu L."/>
            <person name="Ma J."/>
        </authorList>
    </citation>
    <scope>NUCLEOTIDE SEQUENCE [LARGE SCALE GENOMIC DNA]</scope>
    <source>
        <strain evidence="2">JCM 31406</strain>
    </source>
</reference>
<accession>A0ABQ2SBH9</accession>
<organism evidence="1 2">
    <name type="scientific">Deinococcus knuensis</name>
    <dbReference type="NCBI Taxonomy" id="1837380"/>
    <lineage>
        <taxon>Bacteria</taxon>
        <taxon>Thermotogati</taxon>
        <taxon>Deinococcota</taxon>
        <taxon>Deinococci</taxon>
        <taxon>Deinococcales</taxon>
        <taxon>Deinococcaceae</taxon>
        <taxon>Deinococcus</taxon>
    </lineage>
</organism>
<proteinExistence type="predicted"/>
<sequence length="57" mass="6922">MFIFAQYCKDTGMYNSDLDLYTKARLWATQEHAHLERPAHRRLGTWVRRAARRLSRR</sequence>
<name>A0ABQ2SBH9_9DEIO</name>
<protein>
    <submittedName>
        <fullName evidence="1">Uncharacterized protein</fullName>
    </submittedName>
</protein>
<evidence type="ECO:0000313" key="1">
    <source>
        <dbReference type="EMBL" id="GGS17077.1"/>
    </source>
</evidence>